<reference evidence="1 2" key="1">
    <citation type="journal article" date="2024" name="Plant Biotechnol. J.">
        <title>Genome and CRISPR/Cas9 system of a widespread forest tree (Populus alba) in the world.</title>
        <authorList>
            <person name="Liu Y.J."/>
            <person name="Jiang P.F."/>
            <person name="Han X.M."/>
            <person name="Li X.Y."/>
            <person name="Wang H.M."/>
            <person name="Wang Y.J."/>
            <person name="Wang X.X."/>
            <person name="Zeng Q.Y."/>
        </authorList>
    </citation>
    <scope>NUCLEOTIDE SEQUENCE [LARGE SCALE GENOMIC DNA]</scope>
    <source>
        <strain evidence="2">cv. PAL-ZL1</strain>
    </source>
</reference>
<evidence type="ECO:0000313" key="2">
    <source>
        <dbReference type="Proteomes" id="UP000309997"/>
    </source>
</evidence>
<evidence type="ECO:0000313" key="1">
    <source>
        <dbReference type="EMBL" id="KAL3567630.1"/>
    </source>
</evidence>
<comment type="caution">
    <text evidence="1">The sequence shown here is derived from an EMBL/GenBank/DDBJ whole genome shotgun (WGS) entry which is preliminary data.</text>
</comment>
<dbReference type="EMBL" id="RCHU02000017">
    <property type="protein sequence ID" value="KAL3567630.1"/>
    <property type="molecule type" value="Genomic_DNA"/>
</dbReference>
<sequence length="817" mass="91486">MWDSESESVTGRDYENGILSSSKHGVKNDGFELRDHSWYVATDIPSDFLVQVGDVNFHLHKYPLLSRSGKMNRLIYESRDLGLSKVALDDLPGGPEAFELAAKFCYGIAVDLTAANISGLRCAAEYLEMTEDLEEGNLTFKTEAFLSYVVLSSWRDSIVVLKSCENLSPWAENLQIVRRCSESIAWKACANPKGIRWAYTGKPPKVSSPKWNEMKDSSPGRNSQVPPDWWFEDVSILRIDHFVRVITAIKVKGMRFEVIGAAIMHYAGKWLPGLIKDGGGSVDEASNSSNSSGGTETKDQRMIVESLISIIPPQKDSVSCSFLLRLLRMANMLKVAPALVTELEKRVGMQFEQATLGDLLIPSYNKNETSYDVDLVQRLLEHFLVQEQIESSSPTTQSFSDKHMYDGAQRGANPSAKIRVARLVDSYLTEVSRDRNLSLTKFQVLAEALPDSARTCDDGLYRAVDSYLKAHPTLSEHERKRLCRVMDCQKLSIDACMHAAQNERLPLRVVVQVLFSEQVKISNALANNSLKETGETQYQPMISNRKSLLEGTPQSFQEGWAAAKKDINSLKFELETVKAKYHELQNDMDILQRQFDKLTNKKQASAWITGWKKLSKFTKMTTLENHDIDPQASLRYGPEELPSTSNSELFMGESSRSHGKIQEGVKILRKDEKFKPAPDSGDGCSTSFGYQSIRACWSERTDQLFDRGLSQSHSSTAHMFLGKKSPSMENTLAAIFQDQQHCSYYLSVTDMDILIMNSLASEYCTISSPKWNPVAYLTEFLDPPHASKMSIGGDMKLKVGGHLEVLIKETKLGALTV</sequence>
<proteinExistence type="predicted"/>
<dbReference type="Proteomes" id="UP000309997">
    <property type="component" value="Unassembled WGS sequence"/>
</dbReference>
<accession>A0ACC4AN66</accession>
<organism evidence="1 2">
    <name type="scientific">Populus alba</name>
    <name type="common">White poplar</name>
    <dbReference type="NCBI Taxonomy" id="43335"/>
    <lineage>
        <taxon>Eukaryota</taxon>
        <taxon>Viridiplantae</taxon>
        <taxon>Streptophyta</taxon>
        <taxon>Embryophyta</taxon>
        <taxon>Tracheophyta</taxon>
        <taxon>Spermatophyta</taxon>
        <taxon>Magnoliopsida</taxon>
        <taxon>eudicotyledons</taxon>
        <taxon>Gunneridae</taxon>
        <taxon>Pentapetalae</taxon>
        <taxon>rosids</taxon>
        <taxon>fabids</taxon>
        <taxon>Malpighiales</taxon>
        <taxon>Salicaceae</taxon>
        <taxon>Saliceae</taxon>
        <taxon>Populus</taxon>
    </lineage>
</organism>
<keyword evidence="2" id="KW-1185">Reference proteome</keyword>
<protein>
    <submittedName>
        <fullName evidence="1">Uncharacterized protein</fullName>
    </submittedName>
</protein>
<gene>
    <name evidence="1" type="ORF">D5086_030281</name>
</gene>
<name>A0ACC4AN66_POPAL</name>